<keyword evidence="3" id="KW-1185">Reference proteome</keyword>
<dbReference type="PANTHER" id="PTHR42085">
    <property type="entry name" value="F-BOX DOMAIN-CONTAINING PROTEIN"/>
    <property type="match status" value="1"/>
</dbReference>
<dbReference type="InterPro" id="IPR038883">
    <property type="entry name" value="AN11006-like"/>
</dbReference>
<evidence type="ECO:0000313" key="3">
    <source>
        <dbReference type="Proteomes" id="UP000297814"/>
    </source>
</evidence>
<dbReference type="PANTHER" id="PTHR42085:SF1">
    <property type="entry name" value="F-BOX DOMAIN-CONTAINING PROTEIN"/>
    <property type="match status" value="1"/>
</dbReference>
<feature type="compositionally biased region" description="Basic and acidic residues" evidence="1">
    <location>
        <begin position="14"/>
        <end position="46"/>
    </location>
</feature>
<comment type="caution">
    <text evidence="2">The sequence shown here is derived from an EMBL/GenBank/DDBJ whole genome shotgun (WGS) entry which is preliminary data.</text>
</comment>
<gene>
    <name evidence="2" type="ORF">BHYA_0033g00250</name>
</gene>
<dbReference type="AlphaFoldDB" id="A0A4Z1GZK9"/>
<protein>
    <submittedName>
        <fullName evidence="2">Uncharacterized protein</fullName>
    </submittedName>
</protein>
<reference evidence="2 3" key="1">
    <citation type="submission" date="2017-12" db="EMBL/GenBank/DDBJ databases">
        <title>Comparative genomics of Botrytis spp.</title>
        <authorList>
            <person name="Valero-Jimenez C.A."/>
            <person name="Tapia P."/>
            <person name="Veloso J."/>
            <person name="Silva-Moreno E."/>
            <person name="Staats M."/>
            <person name="Valdes J.H."/>
            <person name="Van Kan J.A.L."/>
        </authorList>
    </citation>
    <scope>NUCLEOTIDE SEQUENCE [LARGE SCALE GENOMIC DNA]</scope>
    <source>
        <strain evidence="2 3">Bh0001</strain>
    </source>
</reference>
<proteinExistence type="predicted"/>
<evidence type="ECO:0000256" key="1">
    <source>
        <dbReference type="SAM" id="MobiDB-lite"/>
    </source>
</evidence>
<name>A0A4Z1GZK9_9HELO</name>
<dbReference type="Proteomes" id="UP000297814">
    <property type="component" value="Unassembled WGS sequence"/>
</dbReference>
<feature type="region of interest" description="Disordered" evidence="1">
    <location>
        <begin position="1"/>
        <end position="56"/>
    </location>
</feature>
<sequence>MDRPTAIIVYNDMEEVRIHEESSDTSQQREDTRSKTSTPEHSEKNEPTSSSFRRSPNSSLGFLDLSLEIRRMIYDEYFIVTEPISFQTGPSSSLALHLDKNYGLHTALLRANKKIHSEAAPYLYSDPVFNLVGIPPTLLLPTTDAAFAYFLRQIGVLNTKLLHHLIIDFPEFNPAPRECYRPGEVPMPVEDSVRILKQIHDQCTKLASLKMALHELHTFYWAFSDPGCLQNDLIATDWLHKQLKGLPFLKDIVIHLQAIDLRRRDYQGWIEKSREYGWSFKVTEYEFTGNKDEALNLIAEAVSDQAKMEDSRHEIQRGYYIKRQTSDGGSEIDYEFSYRAACCKLEDGLLQ</sequence>
<evidence type="ECO:0000313" key="2">
    <source>
        <dbReference type="EMBL" id="TGO40671.1"/>
    </source>
</evidence>
<accession>A0A4Z1GZK9</accession>
<dbReference type="EMBL" id="PQXK01000033">
    <property type="protein sequence ID" value="TGO40671.1"/>
    <property type="molecule type" value="Genomic_DNA"/>
</dbReference>
<organism evidence="2 3">
    <name type="scientific">Botrytis hyacinthi</name>
    <dbReference type="NCBI Taxonomy" id="278943"/>
    <lineage>
        <taxon>Eukaryota</taxon>
        <taxon>Fungi</taxon>
        <taxon>Dikarya</taxon>
        <taxon>Ascomycota</taxon>
        <taxon>Pezizomycotina</taxon>
        <taxon>Leotiomycetes</taxon>
        <taxon>Helotiales</taxon>
        <taxon>Sclerotiniaceae</taxon>
        <taxon>Botrytis</taxon>
    </lineage>
</organism>